<dbReference type="KEGG" id="cmc:CMN_00870"/>
<accession>A0AAI8ZGY6</accession>
<organism evidence="1 2">
    <name type="scientific">Clavibacter nebraskensis NCPPB 2581</name>
    <dbReference type="NCBI Taxonomy" id="1097677"/>
    <lineage>
        <taxon>Bacteria</taxon>
        <taxon>Bacillati</taxon>
        <taxon>Actinomycetota</taxon>
        <taxon>Actinomycetes</taxon>
        <taxon>Micrococcales</taxon>
        <taxon>Microbacteriaceae</taxon>
        <taxon>Clavibacter</taxon>
    </lineage>
</organism>
<reference evidence="1 2" key="1">
    <citation type="submission" date="2011-11" db="EMBL/GenBank/DDBJ databases">
        <authorList>
            <person name="Gartemann K."/>
        </authorList>
    </citation>
    <scope>NUCLEOTIDE SEQUENCE [LARGE SCALE GENOMIC DNA]</scope>
    <source>
        <strain evidence="2">NCPPB 2581</strain>
    </source>
</reference>
<dbReference type="EMBL" id="HE614873">
    <property type="protein sequence ID" value="CCE74826.1"/>
    <property type="molecule type" value="Genomic_DNA"/>
</dbReference>
<proteinExistence type="predicted"/>
<name>A0AAI8ZGY6_9MICO</name>
<dbReference type="AlphaFoldDB" id="A0AAI8ZGY6"/>
<gene>
    <name evidence="1" type="ORF">CMN_00870</name>
</gene>
<evidence type="ECO:0000313" key="1">
    <source>
        <dbReference type="EMBL" id="CCE74826.1"/>
    </source>
</evidence>
<protein>
    <submittedName>
        <fullName evidence="1">Uncharacterized protein</fullName>
    </submittedName>
</protein>
<reference evidence="2" key="2">
    <citation type="submission" date="2013-04" db="EMBL/GenBank/DDBJ databases">
        <title>The genome sequence of the maize-pathogen Clavibacter michiganensis subsp. nebraskensis.</title>
        <authorList>
            <person name="Gartemann K.H."/>
            <person name="Blom J."/>
            <person name="Dreiseikelmann B."/>
            <person name="Fluegel M."/>
            <person name="Jaenicke S."/>
            <person name="Linke B."/>
            <person name="Sczcepanowski R."/>
            <person name="Wittmann J."/>
            <person name="Goesmann A."/>
            <person name="Puehler A."/>
            <person name="Eichenlaub R."/>
            <person name="Rueckert C."/>
        </authorList>
    </citation>
    <scope>NUCLEOTIDE SEQUENCE [LARGE SCALE GENOMIC DNA]</scope>
    <source>
        <strain evidence="2">NCPPB 2581</strain>
    </source>
</reference>
<sequence>MTPQLLGRSIGGTIGLAWIRAQATHLPGCARSARSPEEEASTVLDVCVALVPLATLVLTGALTAHGLRYLRD</sequence>
<evidence type="ECO:0000313" key="2">
    <source>
        <dbReference type="Proteomes" id="UP000012170"/>
    </source>
</evidence>
<dbReference type="Proteomes" id="UP000012170">
    <property type="component" value="Chromosome"/>
</dbReference>